<name>A0A9Q9ARK2_9PEZI</name>
<organism evidence="1 2">
    <name type="scientific">Septoria linicola</name>
    <dbReference type="NCBI Taxonomy" id="215465"/>
    <lineage>
        <taxon>Eukaryota</taxon>
        <taxon>Fungi</taxon>
        <taxon>Dikarya</taxon>
        <taxon>Ascomycota</taxon>
        <taxon>Pezizomycotina</taxon>
        <taxon>Dothideomycetes</taxon>
        <taxon>Dothideomycetidae</taxon>
        <taxon>Mycosphaerellales</taxon>
        <taxon>Mycosphaerellaceae</taxon>
        <taxon>Septoria</taxon>
    </lineage>
</organism>
<dbReference type="Proteomes" id="UP001056384">
    <property type="component" value="Chromosome 3"/>
</dbReference>
<evidence type="ECO:0008006" key="3">
    <source>
        <dbReference type="Google" id="ProtNLM"/>
    </source>
</evidence>
<protein>
    <recommendedName>
        <fullName evidence="3">F-box domain-containing protein</fullName>
    </recommendedName>
</protein>
<dbReference type="AlphaFoldDB" id="A0A9Q9ARK2"/>
<sequence>MSYNYCYQEYASLPVHGTCITNHLRSYRPTLKPQTSFLDLPASIRAHIYRFIPQMGFGYTCKQPERRATIGDHTIPEIPAIAKTCRFLRGEVVPLYYSGTVFHFWKGGSLSYLAYRWLDAQQEFLISRIEMLEFESLTFHYDECHFTRCAARFSSECKHKEQRTSRNCVKHYDKIVVDVPGRMVLVEPSVCYKVTKDEGEQQARCDRCDHVEYCELIAIEFRDILMNLPTLHSHSRMTKTALRAMLRLAIGSKVDGRIHSAGMTRSEIFDL</sequence>
<accession>A0A9Q9ARK2</accession>
<keyword evidence="2" id="KW-1185">Reference proteome</keyword>
<proteinExistence type="predicted"/>
<reference evidence="1" key="1">
    <citation type="submission" date="2022-06" db="EMBL/GenBank/DDBJ databases">
        <title>Complete genome sequences of two strains of the flax pathogen Septoria linicola.</title>
        <authorList>
            <person name="Lapalu N."/>
            <person name="Simon A."/>
            <person name="Demenou B."/>
            <person name="Paumier D."/>
            <person name="Guillot M.-P."/>
            <person name="Gout L."/>
            <person name="Valade R."/>
        </authorList>
    </citation>
    <scope>NUCLEOTIDE SEQUENCE</scope>
    <source>
        <strain evidence="1">SE15195</strain>
    </source>
</reference>
<dbReference type="EMBL" id="CP099420">
    <property type="protein sequence ID" value="USW50878.1"/>
    <property type="molecule type" value="Genomic_DNA"/>
</dbReference>
<evidence type="ECO:0000313" key="2">
    <source>
        <dbReference type="Proteomes" id="UP001056384"/>
    </source>
</evidence>
<evidence type="ECO:0000313" key="1">
    <source>
        <dbReference type="EMBL" id="USW50878.1"/>
    </source>
</evidence>
<gene>
    <name evidence="1" type="ORF">Slin15195_G041970</name>
</gene>